<organism evidence="1 2">
    <name type="scientific">Haematococcus lacustris</name>
    <name type="common">Green alga</name>
    <name type="synonym">Haematococcus pluvialis</name>
    <dbReference type="NCBI Taxonomy" id="44745"/>
    <lineage>
        <taxon>Eukaryota</taxon>
        <taxon>Viridiplantae</taxon>
        <taxon>Chlorophyta</taxon>
        <taxon>core chlorophytes</taxon>
        <taxon>Chlorophyceae</taxon>
        <taxon>CS clade</taxon>
        <taxon>Chlamydomonadales</taxon>
        <taxon>Haematococcaceae</taxon>
        <taxon>Haematococcus</taxon>
    </lineage>
</organism>
<evidence type="ECO:0000313" key="2">
    <source>
        <dbReference type="Proteomes" id="UP000485058"/>
    </source>
</evidence>
<reference evidence="1 2" key="1">
    <citation type="submission" date="2020-02" db="EMBL/GenBank/DDBJ databases">
        <title>Draft genome sequence of Haematococcus lacustris strain NIES-144.</title>
        <authorList>
            <person name="Morimoto D."/>
            <person name="Nakagawa S."/>
            <person name="Yoshida T."/>
            <person name="Sawayama S."/>
        </authorList>
    </citation>
    <scope>NUCLEOTIDE SEQUENCE [LARGE SCALE GENOMIC DNA]</scope>
    <source>
        <strain evidence="1 2">NIES-144</strain>
    </source>
</reference>
<evidence type="ECO:0000313" key="1">
    <source>
        <dbReference type="EMBL" id="GFH25240.1"/>
    </source>
</evidence>
<accession>A0A699ZVP4</accession>
<keyword evidence="2" id="KW-1185">Reference proteome</keyword>
<proteinExistence type="predicted"/>
<name>A0A699ZVP4_HAELA</name>
<dbReference type="EMBL" id="BLLF01002760">
    <property type="protein sequence ID" value="GFH25240.1"/>
    <property type="molecule type" value="Genomic_DNA"/>
</dbReference>
<feature type="non-terminal residue" evidence="1">
    <location>
        <position position="1"/>
    </location>
</feature>
<protein>
    <submittedName>
        <fullName evidence="1">Uncharacterized protein</fullName>
    </submittedName>
</protein>
<gene>
    <name evidence="1" type="ORF">HaLaN_23173</name>
</gene>
<sequence>LLQQAFTDRLWASGLRGQQPGRVAAGAVWFLDAGSKSRPGLSTQVTLRLLHLTASGASSLSLMELGRGLRALHLLARGLPR</sequence>
<dbReference type="Proteomes" id="UP000485058">
    <property type="component" value="Unassembled WGS sequence"/>
</dbReference>
<dbReference type="AlphaFoldDB" id="A0A699ZVP4"/>
<comment type="caution">
    <text evidence="1">The sequence shown here is derived from an EMBL/GenBank/DDBJ whole genome shotgun (WGS) entry which is preliminary data.</text>
</comment>
<feature type="non-terminal residue" evidence="1">
    <location>
        <position position="81"/>
    </location>
</feature>